<keyword evidence="3 8" id="KW-0689">Ribosomal protein</keyword>
<sequence length="87" mass="9901">MARSVWKGPFVDASLLRVLSTDSQEEHYTYSRRSVVLPQFVGTVVHVHNGKSHTPVRVSEDMIGHKFGEFASTRRRAIHKRKGGKKK</sequence>
<dbReference type="PANTHER" id="PTHR11880">
    <property type="entry name" value="RIBOSOMAL PROTEIN S19P FAMILY MEMBER"/>
    <property type="match status" value="1"/>
</dbReference>
<dbReference type="FunFam" id="3.30.860.10:FF:000001">
    <property type="entry name" value="30S ribosomal protein S19"/>
    <property type="match status" value="1"/>
</dbReference>
<evidence type="ECO:0000256" key="7">
    <source>
        <dbReference type="ARBA" id="ARBA00044183"/>
    </source>
</evidence>
<dbReference type="GO" id="GO:0000028">
    <property type="term" value="P:ribosomal small subunit assembly"/>
    <property type="evidence" value="ECO:0007669"/>
    <property type="project" value="TreeGrafter"/>
</dbReference>
<protein>
    <recommendedName>
        <fullName evidence="6">Small ribosomal subunit protein uS19c</fullName>
    </recommendedName>
    <alternativeName>
        <fullName evidence="7">Small ribosomal subunit protein uS19m</fullName>
    </alternativeName>
</protein>
<dbReference type="InterPro" id="IPR002222">
    <property type="entry name" value="Ribosomal_uS19"/>
</dbReference>
<organism evidence="9">
    <name type="scientific">prasinophyte sp. MBIC10622</name>
    <dbReference type="NCBI Taxonomy" id="156113"/>
    <lineage>
        <taxon>Eukaryota</taxon>
        <taxon>Viridiplantae</taxon>
        <taxon>Chlorophyta</taxon>
    </lineage>
</organism>
<dbReference type="PANTHER" id="PTHR11880:SF67">
    <property type="entry name" value="SMALL RIBOSOMAL SUBUNIT PROTEIN US19M"/>
    <property type="match status" value="1"/>
</dbReference>
<dbReference type="EMBL" id="MN662311">
    <property type="protein sequence ID" value="QGN73920.1"/>
    <property type="molecule type" value="Genomic_DNA"/>
</dbReference>
<dbReference type="InterPro" id="IPR005732">
    <property type="entry name" value="Ribosomal_uS19_bac-type"/>
</dbReference>
<evidence type="ECO:0000256" key="6">
    <source>
        <dbReference type="ARBA" id="ARBA00035253"/>
    </source>
</evidence>
<evidence type="ECO:0000256" key="2">
    <source>
        <dbReference type="ARBA" id="ARBA00007345"/>
    </source>
</evidence>
<geneLocation type="mitochondrion" evidence="9"/>
<dbReference type="InterPro" id="IPR023575">
    <property type="entry name" value="Ribosomal_uS19_SF"/>
</dbReference>
<evidence type="ECO:0000313" key="9">
    <source>
        <dbReference type="EMBL" id="QGN73920.1"/>
    </source>
</evidence>
<comment type="similarity">
    <text evidence="2 8">Belongs to the universal ribosomal protein uS19 family.</text>
</comment>
<dbReference type="PRINTS" id="PR00975">
    <property type="entry name" value="RIBOSOMALS19"/>
</dbReference>
<dbReference type="PIRSF" id="PIRSF002144">
    <property type="entry name" value="Ribosomal_S19"/>
    <property type="match status" value="1"/>
</dbReference>
<name>A0A650AKG5_9CHLO</name>
<dbReference type="HAMAP" id="MF_00531">
    <property type="entry name" value="Ribosomal_uS19"/>
    <property type="match status" value="1"/>
</dbReference>
<dbReference type="Gene3D" id="3.30.860.10">
    <property type="entry name" value="30s Ribosomal Protein S19, Chain A"/>
    <property type="match status" value="1"/>
</dbReference>
<dbReference type="Pfam" id="PF00203">
    <property type="entry name" value="Ribosomal_S19"/>
    <property type="match status" value="1"/>
</dbReference>
<keyword evidence="5 8" id="KW-0687">Ribonucleoprotein</keyword>
<evidence type="ECO:0000256" key="4">
    <source>
        <dbReference type="ARBA" id="ARBA00023128"/>
    </source>
</evidence>
<dbReference type="PROSITE" id="PS00323">
    <property type="entry name" value="RIBOSOMAL_S19"/>
    <property type="match status" value="1"/>
</dbReference>
<dbReference type="AlphaFoldDB" id="A0A650AKG5"/>
<evidence type="ECO:0000256" key="1">
    <source>
        <dbReference type="ARBA" id="ARBA00004173"/>
    </source>
</evidence>
<gene>
    <name evidence="9" type="primary">rps19</name>
</gene>
<dbReference type="GO" id="GO:0003723">
    <property type="term" value="F:RNA binding"/>
    <property type="evidence" value="ECO:0007669"/>
    <property type="project" value="InterPro"/>
</dbReference>
<evidence type="ECO:0000256" key="8">
    <source>
        <dbReference type="RuleBase" id="RU003485"/>
    </source>
</evidence>
<dbReference type="InterPro" id="IPR020934">
    <property type="entry name" value="Ribosomal_uS19_CS"/>
</dbReference>
<reference evidence="9" key="1">
    <citation type="submission" date="2019-11" db="EMBL/GenBank/DDBJ databases">
        <title>Complete mitogenomes of the marine picoplanktonic green algae Prasinoderma sp. MBIC 10622 and Prasinococcus capsulatus CCMP 1194 (Palmophyllophyceae).</title>
        <authorList>
            <person name="Turmel M."/>
            <person name="Otis C."/>
            <person name="Lemieux C."/>
        </authorList>
    </citation>
    <scope>NUCLEOTIDE SEQUENCE</scope>
</reference>
<proteinExistence type="inferred from homology"/>
<evidence type="ECO:0000256" key="3">
    <source>
        <dbReference type="ARBA" id="ARBA00022980"/>
    </source>
</evidence>
<keyword evidence="4 9" id="KW-0496">Mitochondrion</keyword>
<dbReference type="GO" id="GO:0006412">
    <property type="term" value="P:translation"/>
    <property type="evidence" value="ECO:0007669"/>
    <property type="project" value="InterPro"/>
</dbReference>
<dbReference type="NCBIfam" id="TIGR01050">
    <property type="entry name" value="rpsS_bact"/>
    <property type="match status" value="1"/>
</dbReference>
<dbReference type="SUPFAM" id="SSF54570">
    <property type="entry name" value="Ribosomal protein S19"/>
    <property type="match status" value="1"/>
</dbReference>
<evidence type="ECO:0000256" key="5">
    <source>
        <dbReference type="ARBA" id="ARBA00023274"/>
    </source>
</evidence>
<dbReference type="GO" id="GO:0005763">
    <property type="term" value="C:mitochondrial small ribosomal subunit"/>
    <property type="evidence" value="ECO:0007669"/>
    <property type="project" value="TreeGrafter"/>
</dbReference>
<comment type="subcellular location">
    <subcellularLocation>
        <location evidence="1">Mitochondrion</location>
    </subcellularLocation>
</comment>
<dbReference type="GO" id="GO:0003735">
    <property type="term" value="F:structural constituent of ribosome"/>
    <property type="evidence" value="ECO:0007669"/>
    <property type="project" value="InterPro"/>
</dbReference>
<accession>A0A650AKG5</accession>